<dbReference type="eggNOG" id="COG0502">
    <property type="taxonomic scope" value="Bacteria"/>
</dbReference>
<dbReference type="EMBL" id="CP002159">
    <property type="protein sequence ID" value="ADL54289.1"/>
    <property type="molecule type" value="Genomic_DNA"/>
</dbReference>
<accession>D9SJ13</accession>
<dbReference type="Proteomes" id="UP000001235">
    <property type="component" value="Chromosome"/>
</dbReference>
<keyword evidence="6 13" id="KW-0949">S-adenosyl-L-methionine</keyword>
<dbReference type="OrthoDB" id="9786826at2"/>
<feature type="binding site" evidence="13 14">
    <location>
        <position position="67"/>
    </location>
    <ligand>
        <name>[4Fe-4S] cluster</name>
        <dbReference type="ChEBI" id="CHEBI:49883"/>
        <note>4Fe-4S-S-AdoMet</note>
    </ligand>
</feature>
<dbReference type="SFLD" id="SFLDG01060">
    <property type="entry name" value="BATS_domain_containing"/>
    <property type="match status" value="1"/>
</dbReference>
<feature type="binding site" evidence="13 14">
    <location>
        <position position="274"/>
    </location>
    <ligand>
        <name>[2Fe-2S] cluster</name>
        <dbReference type="ChEBI" id="CHEBI:190135"/>
    </ligand>
</feature>
<dbReference type="GO" id="GO:0005506">
    <property type="term" value="F:iron ion binding"/>
    <property type="evidence" value="ECO:0007669"/>
    <property type="project" value="UniProtKB-UniRule"/>
</dbReference>
<dbReference type="CDD" id="cd01335">
    <property type="entry name" value="Radical_SAM"/>
    <property type="match status" value="1"/>
</dbReference>
<keyword evidence="4 13" id="KW-0004">4Fe-4S</keyword>
<comment type="catalytic activity">
    <reaction evidence="12 13">
        <text>(4R,5S)-dethiobiotin + (sulfur carrier)-SH + 2 reduced [2Fe-2S]-[ferredoxin] + 2 S-adenosyl-L-methionine = (sulfur carrier)-H + biotin + 2 5'-deoxyadenosine + 2 L-methionine + 2 oxidized [2Fe-2S]-[ferredoxin]</text>
        <dbReference type="Rhea" id="RHEA:22060"/>
        <dbReference type="Rhea" id="RHEA-COMP:10000"/>
        <dbReference type="Rhea" id="RHEA-COMP:10001"/>
        <dbReference type="Rhea" id="RHEA-COMP:14737"/>
        <dbReference type="Rhea" id="RHEA-COMP:14739"/>
        <dbReference type="ChEBI" id="CHEBI:17319"/>
        <dbReference type="ChEBI" id="CHEBI:29917"/>
        <dbReference type="ChEBI" id="CHEBI:33737"/>
        <dbReference type="ChEBI" id="CHEBI:33738"/>
        <dbReference type="ChEBI" id="CHEBI:57586"/>
        <dbReference type="ChEBI" id="CHEBI:57844"/>
        <dbReference type="ChEBI" id="CHEBI:59789"/>
        <dbReference type="ChEBI" id="CHEBI:64428"/>
        <dbReference type="ChEBI" id="CHEBI:149473"/>
        <dbReference type="EC" id="2.8.1.6"/>
    </reaction>
</comment>
<evidence type="ECO:0000256" key="1">
    <source>
        <dbReference type="ARBA" id="ARBA00004942"/>
    </source>
</evidence>
<dbReference type="InterPro" id="IPR058240">
    <property type="entry name" value="rSAM_sf"/>
</dbReference>
<evidence type="ECO:0000313" key="16">
    <source>
        <dbReference type="EMBL" id="ADL54289.1"/>
    </source>
</evidence>
<dbReference type="InterPro" id="IPR002684">
    <property type="entry name" value="Biotin_synth/BioAB"/>
</dbReference>
<dbReference type="SFLD" id="SFLDF00272">
    <property type="entry name" value="biotin_synthase"/>
    <property type="match status" value="1"/>
</dbReference>
<comment type="pathway">
    <text evidence="1 13">Cofactor biosynthesis; biotin biosynthesis; biotin from 7,8-diaminononanoate: step 2/2.</text>
</comment>
<dbReference type="SMART" id="SM00876">
    <property type="entry name" value="BATS"/>
    <property type="match status" value="1"/>
</dbReference>
<dbReference type="PANTHER" id="PTHR22976">
    <property type="entry name" value="BIOTIN SYNTHASE"/>
    <property type="match status" value="1"/>
</dbReference>
<keyword evidence="7 13" id="KW-0001">2Fe-2S</keyword>
<evidence type="ECO:0000256" key="2">
    <source>
        <dbReference type="ARBA" id="ARBA00010765"/>
    </source>
</evidence>
<evidence type="ECO:0000256" key="9">
    <source>
        <dbReference type="ARBA" id="ARBA00022756"/>
    </source>
</evidence>
<dbReference type="PANTHER" id="PTHR22976:SF2">
    <property type="entry name" value="BIOTIN SYNTHASE, MITOCHONDRIAL"/>
    <property type="match status" value="1"/>
</dbReference>
<name>D9SJ13_GALCS</name>
<proteinExistence type="inferred from homology"/>
<evidence type="ECO:0000256" key="7">
    <source>
        <dbReference type="ARBA" id="ARBA00022714"/>
    </source>
</evidence>
<dbReference type="InterPro" id="IPR010722">
    <property type="entry name" value="BATS_dom"/>
</dbReference>
<evidence type="ECO:0000256" key="8">
    <source>
        <dbReference type="ARBA" id="ARBA00022723"/>
    </source>
</evidence>
<comment type="cofactor">
    <cofactor evidence="13">
        <name>[2Fe-2S] cluster</name>
        <dbReference type="ChEBI" id="CHEBI:190135"/>
    </cofactor>
    <text evidence="13">Binds 1 [2Fe-2S] cluster. The cluster is coordinated with 3 cysteines and 1 arginine.</text>
</comment>
<dbReference type="FunFam" id="3.20.20.70:FF:000011">
    <property type="entry name" value="Biotin synthase"/>
    <property type="match status" value="1"/>
</dbReference>
<dbReference type="SFLD" id="SFLDS00029">
    <property type="entry name" value="Radical_SAM"/>
    <property type="match status" value="1"/>
</dbReference>
<dbReference type="InterPro" id="IPR024177">
    <property type="entry name" value="Biotin_synthase"/>
</dbReference>
<dbReference type="HAMAP" id="MF_01694">
    <property type="entry name" value="BioB"/>
    <property type="match status" value="1"/>
</dbReference>
<keyword evidence="5 13" id="KW-0808">Transferase</keyword>
<sequence>MNTQTIAFHHPVKRTATPERWSVEAVESLFALPFADLLYRAQQVHREHFDPNQVQLSTLLSIKTGGCSEDCGYCPQSAFHSTGVEDRKMLALDAVIEAAKAAQAAGADRFCMGAAWREPSEADMLSVVDMVQAVRGLGMETCATLGMLNDAQTEQLRAAGLDYYNHNLDTSPEFYGDIISTRDYQDRLDTLERVRRAGMHVCSGGIVGMGESLTERAGLVAQLANLNPYPESVPINNLVKVEGTPLADAAELDPLDFVRTIAVARITMPTARVRLSAGRQAMSDAIQALCFLAGANSIFYGEQLLTTGNPEVERDRALMDKLGMYPFADKH</sequence>
<feature type="binding site" evidence="13 14">
    <location>
        <position position="111"/>
    </location>
    <ligand>
        <name>[2Fe-2S] cluster</name>
        <dbReference type="ChEBI" id="CHEBI:190135"/>
    </ligand>
</feature>
<evidence type="ECO:0000256" key="13">
    <source>
        <dbReference type="HAMAP-Rule" id="MF_01694"/>
    </source>
</evidence>
<protein>
    <recommendedName>
        <fullName evidence="3 13">Biotin synthase</fullName>
        <ecNumber evidence="3 13">2.8.1.6</ecNumber>
    </recommendedName>
</protein>
<keyword evidence="8 13" id="KW-0479">Metal-binding</keyword>
<dbReference type="InterPro" id="IPR007197">
    <property type="entry name" value="rSAM"/>
</dbReference>
<dbReference type="RefSeq" id="WP_013292232.1">
    <property type="nucleotide sequence ID" value="NC_014394.1"/>
</dbReference>
<comment type="similarity">
    <text evidence="2 13">Belongs to the radical SAM superfamily. Biotin synthase family.</text>
</comment>
<dbReference type="GO" id="GO:0004076">
    <property type="term" value="F:biotin synthase activity"/>
    <property type="evidence" value="ECO:0007669"/>
    <property type="project" value="UniProtKB-UniRule"/>
</dbReference>
<dbReference type="SMART" id="SM00729">
    <property type="entry name" value="Elp3"/>
    <property type="match status" value="1"/>
</dbReference>
<dbReference type="GO" id="GO:0051537">
    <property type="term" value="F:2 iron, 2 sulfur cluster binding"/>
    <property type="evidence" value="ECO:0007669"/>
    <property type="project" value="UniProtKB-KW"/>
</dbReference>
<dbReference type="SFLD" id="SFLDG01278">
    <property type="entry name" value="biotin_synthase_like"/>
    <property type="match status" value="1"/>
</dbReference>
<dbReference type="InterPro" id="IPR006638">
    <property type="entry name" value="Elp3/MiaA/NifB-like_rSAM"/>
</dbReference>
<dbReference type="InterPro" id="IPR013785">
    <property type="entry name" value="Aldolase_TIM"/>
</dbReference>
<dbReference type="GO" id="GO:0051539">
    <property type="term" value="F:4 iron, 4 sulfur cluster binding"/>
    <property type="evidence" value="ECO:0007669"/>
    <property type="project" value="UniProtKB-KW"/>
</dbReference>
<dbReference type="HOGENOM" id="CLU_033172_1_2_4"/>
<evidence type="ECO:0000256" key="4">
    <source>
        <dbReference type="ARBA" id="ARBA00022485"/>
    </source>
</evidence>
<evidence type="ECO:0000256" key="10">
    <source>
        <dbReference type="ARBA" id="ARBA00023004"/>
    </source>
</evidence>
<gene>
    <name evidence="13" type="primary">bioB</name>
    <name evidence="16" type="ordered locus">Galf_0244</name>
</gene>
<feature type="binding site" evidence="13 14">
    <location>
        <position position="142"/>
    </location>
    <ligand>
        <name>[2Fe-2S] cluster</name>
        <dbReference type="ChEBI" id="CHEBI:190135"/>
    </ligand>
</feature>
<comment type="cofactor">
    <cofactor evidence="14">
        <name>[2Fe-2S] cluster</name>
        <dbReference type="ChEBI" id="CHEBI:190135"/>
    </cofactor>
    <text evidence="14">Binds 1 [2Fe-2S] cluster. The cluster is coordinated with 3 cysteines and 1 arginine.</text>
</comment>
<dbReference type="NCBIfam" id="TIGR00433">
    <property type="entry name" value="bioB"/>
    <property type="match status" value="1"/>
</dbReference>
<feature type="binding site" evidence="13 14">
    <location>
        <position position="71"/>
    </location>
    <ligand>
        <name>[4Fe-4S] cluster</name>
        <dbReference type="ChEBI" id="CHEBI:49883"/>
        <note>4Fe-4S-S-AdoMet</note>
    </ligand>
</feature>
<dbReference type="GO" id="GO:0009102">
    <property type="term" value="P:biotin biosynthetic process"/>
    <property type="evidence" value="ECO:0007669"/>
    <property type="project" value="UniProtKB-UniRule"/>
</dbReference>
<comment type="function">
    <text evidence="13">Catalyzes the conversion of dethiobiotin (DTB) to biotin by the insertion of a sulfur atom into dethiobiotin via a radical-based mechanism.</text>
</comment>
<dbReference type="AlphaFoldDB" id="D9SJ13"/>
<dbReference type="KEGG" id="gca:Galf_0244"/>
<dbReference type="SUPFAM" id="SSF102114">
    <property type="entry name" value="Radical SAM enzymes"/>
    <property type="match status" value="1"/>
</dbReference>
<comment type="cofactor">
    <cofactor evidence="13 14">
        <name>[4Fe-4S] cluster</name>
        <dbReference type="ChEBI" id="CHEBI:49883"/>
    </cofactor>
    <text evidence="13 14">Binds 1 [4Fe-4S] cluster. The cluster is coordinated with 3 cysteines and an exchangeable S-adenosyl-L-methionine.</text>
</comment>
<dbReference type="PROSITE" id="PS51918">
    <property type="entry name" value="RADICAL_SAM"/>
    <property type="match status" value="1"/>
</dbReference>
<evidence type="ECO:0000256" key="14">
    <source>
        <dbReference type="PIRSR" id="PIRSR001619-1"/>
    </source>
</evidence>
<keyword evidence="17" id="KW-1185">Reference proteome</keyword>
<evidence type="ECO:0000256" key="12">
    <source>
        <dbReference type="ARBA" id="ARBA00051157"/>
    </source>
</evidence>
<comment type="subunit">
    <text evidence="13">Homodimer.</text>
</comment>
<dbReference type="Pfam" id="PF06968">
    <property type="entry name" value="BATS"/>
    <property type="match status" value="1"/>
</dbReference>
<dbReference type="STRING" id="395494.Galf_0244"/>
<dbReference type="Pfam" id="PF04055">
    <property type="entry name" value="Radical_SAM"/>
    <property type="match status" value="1"/>
</dbReference>
<dbReference type="Gene3D" id="3.20.20.70">
    <property type="entry name" value="Aldolase class I"/>
    <property type="match status" value="1"/>
</dbReference>
<feature type="binding site" evidence="13 14">
    <location>
        <position position="202"/>
    </location>
    <ligand>
        <name>[2Fe-2S] cluster</name>
        <dbReference type="ChEBI" id="CHEBI:190135"/>
    </ligand>
</feature>
<evidence type="ECO:0000256" key="6">
    <source>
        <dbReference type="ARBA" id="ARBA00022691"/>
    </source>
</evidence>
<organism evidence="16 17">
    <name type="scientific">Gallionella capsiferriformans (strain ES-2)</name>
    <name type="common">Gallionella ferruginea capsiferriformans (strain ES-2)</name>
    <dbReference type="NCBI Taxonomy" id="395494"/>
    <lineage>
        <taxon>Bacteria</taxon>
        <taxon>Pseudomonadati</taxon>
        <taxon>Pseudomonadota</taxon>
        <taxon>Betaproteobacteria</taxon>
        <taxon>Nitrosomonadales</taxon>
        <taxon>Gallionellaceae</taxon>
        <taxon>Gallionella</taxon>
    </lineage>
</organism>
<evidence type="ECO:0000259" key="15">
    <source>
        <dbReference type="PROSITE" id="PS51918"/>
    </source>
</evidence>
<evidence type="ECO:0000256" key="11">
    <source>
        <dbReference type="ARBA" id="ARBA00023014"/>
    </source>
</evidence>
<feature type="binding site" evidence="13 14">
    <location>
        <position position="74"/>
    </location>
    <ligand>
        <name>[4Fe-4S] cluster</name>
        <dbReference type="ChEBI" id="CHEBI:49883"/>
        <note>4Fe-4S-S-AdoMet</note>
    </ligand>
</feature>
<keyword evidence="9 13" id="KW-0093">Biotin biosynthesis</keyword>
<reference evidence="16 17" key="1">
    <citation type="submission" date="2010-08" db="EMBL/GenBank/DDBJ databases">
        <title>Complete sequence of Gallionella capsiferriformans ES-2.</title>
        <authorList>
            <consortium name="US DOE Joint Genome Institute"/>
            <person name="Lucas S."/>
            <person name="Copeland A."/>
            <person name="Lapidus A."/>
            <person name="Cheng J.-F."/>
            <person name="Bruce D."/>
            <person name="Goodwin L."/>
            <person name="Pitluck S."/>
            <person name="Chertkov O."/>
            <person name="Davenport K.W."/>
            <person name="Detter J.C."/>
            <person name="Han C."/>
            <person name="Tapia R."/>
            <person name="Land M."/>
            <person name="Hauser L."/>
            <person name="Chang Y.-J."/>
            <person name="Jeffries C."/>
            <person name="Kyrpides N."/>
            <person name="Ivanova N."/>
            <person name="Mikhailova N."/>
            <person name="Shelobolina E.S."/>
            <person name="Picardal F."/>
            <person name="Roden E."/>
            <person name="Emerson D."/>
            <person name="Woyke T."/>
        </authorList>
    </citation>
    <scope>NUCLEOTIDE SEQUENCE [LARGE SCALE GENOMIC DNA]</scope>
    <source>
        <strain evidence="16 17">ES-2</strain>
    </source>
</reference>
<keyword evidence="10 13" id="KW-0408">Iron</keyword>
<keyword evidence="11 13" id="KW-0411">Iron-sulfur</keyword>
<dbReference type="EC" id="2.8.1.6" evidence="3 13"/>
<dbReference type="UniPathway" id="UPA00078">
    <property type="reaction ID" value="UER00162"/>
</dbReference>
<dbReference type="PIRSF" id="PIRSF001619">
    <property type="entry name" value="Biotin_synth"/>
    <property type="match status" value="1"/>
</dbReference>
<evidence type="ECO:0000256" key="5">
    <source>
        <dbReference type="ARBA" id="ARBA00022679"/>
    </source>
</evidence>
<feature type="domain" description="Radical SAM core" evidence="15">
    <location>
        <begin position="52"/>
        <end position="279"/>
    </location>
</feature>
<evidence type="ECO:0000256" key="3">
    <source>
        <dbReference type="ARBA" id="ARBA00012236"/>
    </source>
</evidence>
<evidence type="ECO:0000313" key="17">
    <source>
        <dbReference type="Proteomes" id="UP000001235"/>
    </source>
</evidence>